<dbReference type="PANTHER" id="PTHR33204:SF39">
    <property type="entry name" value="TRANSCRIPTIONAL REGULATORY PROTEIN"/>
    <property type="match status" value="1"/>
</dbReference>
<dbReference type="Pfam" id="PF01638">
    <property type="entry name" value="HxlR"/>
    <property type="match status" value="1"/>
</dbReference>
<reference evidence="6" key="1">
    <citation type="submission" date="2016-11" db="EMBL/GenBank/DDBJ databases">
        <authorList>
            <person name="Varghese N."/>
            <person name="Submissions S."/>
        </authorList>
    </citation>
    <scope>NUCLEOTIDE SEQUENCE [LARGE SCALE GENOMIC DNA]</scope>
    <source>
        <strain evidence="6">DSM 6637</strain>
    </source>
</reference>
<dbReference type="InterPro" id="IPR036390">
    <property type="entry name" value="WH_DNA-bd_sf"/>
</dbReference>
<evidence type="ECO:0000256" key="2">
    <source>
        <dbReference type="ARBA" id="ARBA00023125"/>
    </source>
</evidence>
<dbReference type="OrthoDB" id="9800350at2"/>
<dbReference type="PROSITE" id="PS51118">
    <property type="entry name" value="HTH_HXLR"/>
    <property type="match status" value="1"/>
</dbReference>
<dbReference type="InterPro" id="IPR002577">
    <property type="entry name" value="HTH_HxlR"/>
</dbReference>
<keyword evidence="2" id="KW-0238">DNA-binding</keyword>
<keyword evidence="1" id="KW-0805">Transcription regulation</keyword>
<dbReference type="GO" id="GO:0006355">
    <property type="term" value="P:regulation of DNA-templated transcription"/>
    <property type="evidence" value="ECO:0007669"/>
    <property type="project" value="UniProtKB-ARBA"/>
</dbReference>
<dbReference type="PANTHER" id="PTHR33204">
    <property type="entry name" value="TRANSCRIPTIONAL REGULATOR, MARR FAMILY"/>
    <property type="match status" value="1"/>
</dbReference>
<dbReference type="SUPFAM" id="SSF46785">
    <property type="entry name" value="Winged helix' DNA-binding domain"/>
    <property type="match status" value="1"/>
</dbReference>
<keyword evidence="6" id="KW-1185">Reference proteome</keyword>
<organism evidence="5 6">
    <name type="scientific">Paracoccus solventivorans</name>
    <dbReference type="NCBI Taxonomy" id="53463"/>
    <lineage>
        <taxon>Bacteria</taxon>
        <taxon>Pseudomonadati</taxon>
        <taxon>Pseudomonadota</taxon>
        <taxon>Alphaproteobacteria</taxon>
        <taxon>Rhodobacterales</taxon>
        <taxon>Paracoccaceae</taxon>
        <taxon>Paracoccus</taxon>
    </lineage>
</organism>
<dbReference type="CDD" id="cd00090">
    <property type="entry name" value="HTH_ARSR"/>
    <property type="match status" value="1"/>
</dbReference>
<evidence type="ECO:0000259" key="4">
    <source>
        <dbReference type="PROSITE" id="PS51118"/>
    </source>
</evidence>
<name>A0A1M7D376_9RHOB</name>
<dbReference type="GO" id="GO:0003677">
    <property type="term" value="F:DNA binding"/>
    <property type="evidence" value="ECO:0007669"/>
    <property type="project" value="UniProtKB-KW"/>
</dbReference>
<proteinExistence type="predicted"/>
<dbReference type="EMBL" id="FRCK01000001">
    <property type="protein sequence ID" value="SHL73895.1"/>
    <property type="molecule type" value="Genomic_DNA"/>
</dbReference>
<dbReference type="AlphaFoldDB" id="A0A1M7D376"/>
<sequence>MIPTDTHDTGTCQRISELLSRIGDKWTLLIVRALGQGPKRFSALKRELGSISQKMLTRTLRNLERDGFVDRKVTPVTPPQVEYALTPLGMDLFRPIAALAEWTFAHADAIDAARHAYDARHPDPDHRAA</sequence>
<dbReference type="InterPro" id="IPR036388">
    <property type="entry name" value="WH-like_DNA-bd_sf"/>
</dbReference>
<feature type="domain" description="HTH hxlR-type" evidence="4">
    <location>
        <begin position="12"/>
        <end position="111"/>
    </location>
</feature>
<protein>
    <submittedName>
        <fullName evidence="5">Transcriptional regulator, HxlR family</fullName>
    </submittedName>
</protein>
<dbReference type="InterPro" id="IPR011991">
    <property type="entry name" value="ArsR-like_HTH"/>
</dbReference>
<dbReference type="Gene3D" id="1.10.10.10">
    <property type="entry name" value="Winged helix-like DNA-binding domain superfamily/Winged helix DNA-binding domain"/>
    <property type="match status" value="1"/>
</dbReference>
<accession>A0A1M7D376</accession>
<evidence type="ECO:0000256" key="1">
    <source>
        <dbReference type="ARBA" id="ARBA00023015"/>
    </source>
</evidence>
<dbReference type="Proteomes" id="UP000184444">
    <property type="component" value="Unassembled WGS sequence"/>
</dbReference>
<gene>
    <name evidence="5" type="ORF">SAMN05444389_101112</name>
</gene>
<evidence type="ECO:0000313" key="5">
    <source>
        <dbReference type="EMBL" id="SHL73895.1"/>
    </source>
</evidence>
<dbReference type="RefSeq" id="WP_073060348.1">
    <property type="nucleotide sequence ID" value="NZ_FRCK01000001.1"/>
</dbReference>
<evidence type="ECO:0000256" key="3">
    <source>
        <dbReference type="ARBA" id="ARBA00023163"/>
    </source>
</evidence>
<evidence type="ECO:0000313" key="6">
    <source>
        <dbReference type="Proteomes" id="UP000184444"/>
    </source>
</evidence>
<keyword evidence="3" id="KW-0804">Transcription</keyword>